<dbReference type="PROSITE" id="PS51387">
    <property type="entry name" value="FAD_PCMH"/>
    <property type="match status" value="1"/>
</dbReference>
<dbReference type="InterPro" id="IPR012951">
    <property type="entry name" value="BBE"/>
</dbReference>
<evidence type="ECO:0000313" key="7">
    <source>
        <dbReference type="EMBL" id="SDF15094.1"/>
    </source>
</evidence>
<dbReference type="GO" id="GO:0071949">
    <property type="term" value="F:FAD binding"/>
    <property type="evidence" value="ECO:0007669"/>
    <property type="project" value="InterPro"/>
</dbReference>
<dbReference type="PANTHER" id="PTHR42973:SF39">
    <property type="entry name" value="FAD-BINDING PCMH-TYPE DOMAIN-CONTAINING PROTEIN"/>
    <property type="match status" value="1"/>
</dbReference>
<dbReference type="PROSITE" id="PS00862">
    <property type="entry name" value="OX2_COVAL_FAD"/>
    <property type="match status" value="1"/>
</dbReference>
<proteinExistence type="inferred from homology"/>
<keyword evidence="5" id="KW-0560">Oxidoreductase</keyword>
<evidence type="ECO:0000256" key="4">
    <source>
        <dbReference type="ARBA" id="ARBA00022827"/>
    </source>
</evidence>
<organism evidence="7 8">
    <name type="scientific">Streptomyces griseoaurantiacus</name>
    <dbReference type="NCBI Taxonomy" id="68213"/>
    <lineage>
        <taxon>Bacteria</taxon>
        <taxon>Bacillati</taxon>
        <taxon>Actinomycetota</taxon>
        <taxon>Actinomycetes</taxon>
        <taxon>Kitasatosporales</taxon>
        <taxon>Streptomycetaceae</taxon>
        <taxon>Streptomyces</taxon>
        <taxon>Streptomyces aurantiacus group</taxon>
    </lineage>
</organism>
<dbReference type="InterPro" id="IPR006093">
    <property type="entry name" value="Oxy_OxRdtase_FAD_BS"/>
</dbReference>
<dbReference type="Gene3D" id="3.40.462.20">
    <property type="match status" value="1"/>
</dbReference>
<dbReference type="InterPro" id="IPR016166">
    <property type="entry name" value="FAD-bd_PCMH"/>
</dbReference>
<gene>
    <name evidence="7" type="ORF">SAMN05216260_106136</name>
</gene>
<evidence type="ECO:0000259" key="6">
    <source>
        <dbReference type="PROSITE" id="PS51387"/>
    </source>
</evidence>
<dbReference type="Proteomes" id="UP000198614">
    <property type="component" value="Unassembled WGS sequence"/>
</dbReference>
<dbReference type="PANTHER" id="PTHR42973">
    <property type="entry name" value="BINDING OXIDOREDUCTASE, PUTATIVE (AFU_ORTHOLOGUE AFUA_1G17690)-RELATED"/>
    <property type="match status" value="1"/>
</dbReference>
<dbReference type="InterPro" id="IPR036318">
    <property type="entry name" value="FAD-bd_PCMH-like_sf"/>
</dbReference>
<evidence type="ECO:0000256" key="1">
    <source>
        <dbReference type="ARBA" id="ARBA00001974"/>
    </source>
</evidence>
<dbReference type="Gene3D" id="3.30.465.10">
    <property type="match status" value="1"/>
</dbReference>
<dbReference type="Gene3D" id="3.30.43.10">
    <property type="entry name" value="Uridine Diphospho-n-acetylenolpyruvylglucosamine Reductase, domain 2"/>
    <property type="match status" value="1"/>
</dbReference>
<reference evidence="7 8" key="1">
    <citation type="submission" date="2016-10" db="EMBL/GenBank/DDBJ databases">
        <authorList>
            <person name="de Groot N.N."/>
        </authorList>
    </citation>
    <scope>NUCLEOTIDE SEQUENCE [LARGE SCALE GENOMIC DNA]</scope>
    <source>
        <strain evidence="7 8">CGMCC 4.1859</strain>
    </source>
</reference>
<sequence length="465" mass="49733">MGGIDDAAVGSLREALRGAVITPPDAGYDEARSIYNAMIDRRPAVFAQCVDAADVRTAISFAQDTGVELAVRGGGHSGPGLCLVDGGLVLDLSPMRWVRVDPEAGTVQVGGGSVLGDVDHATHAFGRAVPAGIQSTTGVGGLTLGGGHGHLTRKYGLTIDSLVSADVVLADGRCVTASADNHPDLFWALRGGGGNFGVVTSFTFESHPVHTVGVAVTVWPVDRTPEVLRWYREFLPTAPEDLNGFFAVLVVPPAPPFPEPLHGQKVCAVVWCYTGDLEAGRLEQVLAVVNEPAPPAFHFTSPMPYPALQSMFDALIPKGLQWYWRGAFFDTIPDAAVDVHHRFGESIPTNLSTMHLYPVDGAAHRVGADDTAWAYRDAVWSAVIGGIDPDPAQDDVIRQWCVEYWAALHPHSMGGSYVNFIGAQESADRVRTTYRGHFDRLASVKRAYDPDNLFHSNQNIPPAAA</sequence>
<feature type="domain" description="FAD-binding PCMH-type" evidence="6">
    <location>
        <begin position="38"/>
        <end position="209"/>
    </location>
</feature>
<name>A0A1G7IRC0_9ACTN</name>
<dbReference type="Pfam" id="PF01565">
    <property type="entry name" value="FAD_binding_4"/>
    <property type="match status" value="1"/>
</dbReference>
<dbReference type="InterPro" id="IPR016169">
    <property type="entry name" value="FAD-bd_PCMH_sub2"/>
</dbReference>
<dbReference type="AlphaFoldDB" id="A0A1G7IRC0"/>
<keyword evidence="4" id="KW-0274">FAD</keyword>
<evidence type="ECO:0000256" key="2">
    <source>
        <dbReference type="ARBA" id="ARBA00005466"/>
    </source>
</evidence>
<comment type="cofactor">
    <cofactor evidence="1">
        <name>FAD</name>
        <dbReference type="ChEBI" id="CHEBI:57692"/>
    </cofactor>
</comment>
<evidence type="ECO:0000313" key="8">
    <source>
        <dbReference type="Proteomes" id="UP000198614"/>
    </source>
</evidence>
<protein>
    <submittedName>
        <fullName evidence="7">FAD/FMN-containing dehydrogenase</fullName>
    </submittedName>
</protein>
<accession>A0A1G7IRC0</accession>
<dbReference type="EMBL" id="FNAX01000006">
    <property type="protein sequence ID" value="SDF15094.1"/>
    <property type="molecule type" value="Genomic_DNA"/>
</dbReference>
<dbReference type="InterPro" id="IPR016167">
    <property type="entry name" value="FAD-bd_PCMH_sub1"/>
</dbReference>
<dbReference type="GO" id="GO:0016491">
    <property type="term" value="F:oxidoreductase activity"/>
    <property type="evidence" value="ECO:0007669"/>
    <property type="project" value="UniProtKB-KW"/>
</dbReference>
<dbReference type="InterPro" id="IPR006094">
    <property type="entry name" value="Oxid_FAD_bind_N"/>
</dbReference>
<evidence type="ECO:0000256" key="3">
    <source>
        <dbReference type="ARBA" id="ARBA00022630"/>
    </source>
</evidence>
<evidence type="ECO:0000256" key="5">
    <source>
        <dbReference type="ARBA" id="ARBA00023002"/>
    </source>
</evidence>
<keyword evidence="3" id="KW-0285">Flavoprotein</keyword>
<dbReference type="InterPro" id="IPR050416">
    <property type="entry name" value="FAD-linked_Oxidoreductase"/>
</dbReference>
<dbReference type="SUPFAM" id="SSF56176">
    <property type="entry name" value="FAD-binding/transporter-associated domain-like"/>
    <property type="match status" value="1"/>
</dbReference>
<dbReference type="Pfam" id="PF08031">
    <property type="entry name" value="BBE"/>
    <property type="match status" value="1"/>
</dbReference>
<comment type="similarity">
    <text evidence="2">Belongs to the oxygen-dependent FAD-linked oxidoreductase family.</text>
</comment>